<organism evidence="13 14">
    <name type="scientific">Clostridium gelidum</name>
    <dbReference type="NCBI Taxonomy" id="704125"/>
    <lineage>
        <taxon>Bacteria</taxon>
        <taxon>Bacillati</taxon>
        <taxon>Bacillota</taxon>
        <taxon>Clostridia</taxon>
        <taxon>Eubacteriales</taxon>
        <taxon>Clostridiaceae</taxon>
        <taxon>Clostridium</taxon>
    </lineage>
</organism>
<dbReference type="Proteomes" id="UP000824633">
    <property type="component" value="Chromosome"/>
</dbReference>
<keyword evidence="8 11" id="KW-1133">Transmembrane helix</keyword>
<proteinExistence type="predicted"/>
<dbReference type="RefSeq" id="WP_224037188.1">
    <property type="nucleotide sequence ID" value="NZ_AP024849.1"/>
</dbReference>
<evidence type="ECO:0000256" key="11">
    <source>
        <dbReference type="SAM" id="Phobius"/>
    </source>
</evidence>
<name>A0ABN6ITS6_9CLOT</name>
<evidence type="ECO:0000256" key="8">
    <source>
        <dbReference type="ARBA" id="ARBA00022989"/>
    </source>
</evidence>
<dbReference type="SUPFAM" id="SSF55874">
    <property type="entry name" value="ATPase domain of HSP90 chaperone/DNA topoisomerase II/histidine kinase"/>
    <property type="match status" value="1"/>
</dbReference>
<evidence type="ECO:0000313" key="13">
    <source>
        <dbReference type="EMBL" id="BCZ45609.1"/>
    </source>
</evidence>
<keyword evidence="7 13" id="KW-0418">Kinase</keyword>
<dbReference type="PANTHER" id="PTHR45453">
    <property type="entry name" value="PHOSPHATE REGULON SENSOR PROTEIN PHOR"/>
    <property type="match status" value="1"/>
</dbReference>
<evidence type="ECO:0000259" key="12">
    <source>
        <dbReference type="PROSITE" id="PS50109"/>
    </source>
</evidence>
<dbReference type="Pfam" id="PF02518">
    <property type="entry name" value="HATPase_c"/>
    <property type="match status" value="1"/>
</dbReference>
<dbReference type="PROSITE" id="PS50109">
    <property type="entry name" value="HIS_KIN"/>
    <property type="match status" value="1"/>
</dbReference>
<evidence type="ECO:0000256" key="6">
    <source>
        <dbReference type="ARBA" id="ARBA00022692"/>
    </source>
</evidence>
<gene>
    <name evidence="13" type="ORF">psyc5s11_16760</name>
</gene>
<protein>
    <recommendedName>
        <fullName evidence="3">histidine kinase</fullName>
        <ecNumber evidence="3">2.7.13.3</ecNumber>
    </recommendedName>
</protein>
<feature type="transmembrane region" description="Helical" evidence="11">
    <location>
        <begin position="12"/>
        <end position="34"/>
    </location>
</feature>
<keyword evidence="4" id="KW-1003">Cell membrane</keyword>
<dbReference type="Gene3D" id="3.30.565.10">
    <property type="entry name" value="Histidine kinase-like ATPase, C-terminal domain"/>
    <property type="match status" value="1"/>
</dbReference>
<dbReference type="PANTHER" id="PTHR45453:SF2">
    <property type="entry name" value="HISTIDINE KINASE"/>
    <property type="match status" value="1"/>
</dbReference>
<evidence type="ECO:0000256" key="2">
    <source>
        <dbReference type="ARBA" id="ARBA00004651"/>
    </source>
</evidence>
<keyword evidence="6 11" id="KW-0812">Transmembrane</keyword>
<dbReference type="InterPro" id="IPR003594">
    <property type="entry name" value="HATPase_dom"/>
</dbReference>
<evidence type="ECO:0000313" key="14">
    <source>
        <dbReference type="Proteomes" id="UP000824633"/>
    </source>
</evidence>
<evidence type="ECO:0000256" key="10">
    <source>
        <dbReference type="ARBA" id="ARBA00023136"/>
    </source>
</evidence>
<sequence>MKKTVANFVIDRTSYILFMFINSILIITFYSLTVNDTVEILYPISITIFLMLSYLVIDFIKYSRFNIDIQNSRNERNYNIRCATKEQKEIYSLLKELNLEHIKNENNIVNKYKEKEHFLANSIHKFKNYISVMALIIDKGKSQEVIERDILIDIEKENNNLESSLEQVLSFIRIDSFGNDLELTNVNIVQELKNIINDNKSKFIHNEVFPVFECSENDIYICTDKKWNRIIIEQIITNAIKYTVNNSNRKVYFNIESSNEEVILSIRDNGIGIPEYDLKRVFEAFFTGENGRKIRNSTGIGLFISKEICKKLGHTIEINSKINVGTEVRISYLSKL</sequence>
<dbReference type="InterPro" id="IPR004358">
    <property type="entry name" value="Sig_transdc_His_kin-like_C"/>
</dbReference>
<evidence type="ECO:0000256" key="1">
    <source>
        <dbReference type="ARBA" id="ARBA00000085"/>
    </source>
</evidence>
<evidence type="ECO:0000256" key="4">
    <source>
        <dbReference type="ARBA" id="ARBA00022475"/>
    </source>
</evidence>
<evidence type="ECO:0000256" key="7">
    <source>
        <dbReference type="ARBA" id="ARBA00022777"/>
    </source>
</evidence>
<keyword evidence="9" id="KW-0902">Two-component regulatory system</keyword>
<comment type="catalytic activity">
    <reaction evidence="1">
        <text>ATP + protein L-histidine = ADP + protein N-phospho-L-histidine.</text>
        <dbReference type="EC" id="2.7.13.3"/>
    </reaction>
</comment>
<dbReference type="SMART" id="SM00387">
    <property type="entry name" value="HATPase_c"/>
    <property type="match status" value="1"/>
</dbReference>
<dbReference type="InterPro" id="IPR036890">
    <property type="entry name" value="HATPase_C_sf"/>
</dbReference>
<feature type="domain" description="Histidine kinase" evidence="12">
    <location>
        <begin position="121"/>
        <end position="336"/>
    </location>
</feature>
<reference evidence="14" key="1">
    <citation type="submission" date="2021-07" db="EMBL/GenBank/DDBJ databases">
        <title>Complete genome sequencing of a Clostridium isolate.</title>
        <authorList>
            <person name="Ueki A."/>
            <person name="Tonouchi A."/>
        </authorList>
    </citation>
    <scope>NUCLEOTIDE SEQUENCE [LARGE SCALE GENOMIC DNA]</scope>
    <source>
        <strain evidence="14">C5S11</strain>
    </source>
</reference>
<evidence type="ECO:0000256" key="5">
    <source>
        <dbReference type="ARBA" id="ARBA00022679"/>
    </source>
</evidence>
<evidence type="ECO:0000256" key="3">
    <source>
        <dbReference type="ARBA" id="ARBA00012438"/>
    </source>
</evidence>
<evidence type="ECO:0000256" key="9">
    <source>
        <dbReference type="ARBA" id="ARBA00023012"/>
    </source>
</evidence>
<dbReference type="InterPro" id="IPR005467">
    <property type="entry name" value="His_kinase_dom"/>
</dbReference>
<accession>A0ABN6ITS6</accession>
<keyword evidence="5" id="KW-0808">Transferase</keyword>
<dbReference type="InterPro" id="IPR050351">
    <property type="entry name" value="BphY/WalK/GraS-like"/>
</dbReference>
<dbReference type="GO" id="GO:0016301">
    <property type="term" value="F:kinase activity"/>
    <property type="evidence" value="ECO:0007669"/>
    <property type="project" value="UniProtKB-KW"/>
</dbReference>
<feature type="transmembrane region" description="Helical" evidence="11">
    <location>
        <begin position="40"/>
        <end position="60"/>
    </location>
</feature>
<dbReference type="PRINTS" id="PR00344">
    <property type="entry name" value="BCTRLSENSOR"/>
</dbReference>
<keyword evidence="14" id="KW-1185">Reference proteome</keyword>
<dbReference type="EC" id="2.7.13.3" evidence="3"/>
<keyword evidence="10 11" id="KW-0472">Membrane</keyword>
<dbReference type="EMBL" id="AP024849">
    <property type="protein sequence ID" value="BCZ45609.1"/>
    <property type="molecule type" value="Genomic_DNA"/>
</dbReference>
<comment type="subcellular location">
    <subcellularLocation>
        <location evidence="2">Cell membrane</location>
        <topology evidence="2">Multi-pass membrane protein</topology>
    </subcellularLocation>
</comment>